<dbReference type="InterPro" id="IPR035926">
    <property type="entry name" value="NusB-like_sf"/>
</dbReference>
<sequence>MNGSQDEDRTHARTRSRTASRVAVVQALFQIEQADDAPEAVIQQFLRHRLVVTPGSDHGAEYEDGRVPEADIRLFEQVARSAVARREQIDALIVDVLPPSWPVGRLDPVLRALLRAAGGELAVVGGVPTRVVINEYLDIAHGFFSGDEPKMVNGVLDTMARRLRTPEGASGPVAESVDAAVSDEAPQEATEEAHGADGA</sequence>
<accession>A0A7W4PNL2</accession>
<keyword evidence="3 6" id="KW-0694">RNA-binding</keyword>
<comment type="caution">
    <text evidence="9">The sequence shown here is derived from an EMBL/GenBank/DDBJ whole genome shotgun (WGS) entry which is preliminary data.</text>
</comment>
<proteinExistence type="inferred from homology"/>
<keyword evidence="2 6" id="KW-0889">Transcription antitermination</keyword>
<organism evidence="9 10">
    <name type="scientific">Gluconacetobacter takamatsuzukensis</name>
    <dbReference type="NCBI Taxonomy" id="1286190"/>
    <lineage>
        <taxon>Bacteria</taxon>
        <taxon>Pseudomonadati</taxon>
        <taxon>Pseudomonadota</taxon>
        <taxon>Alphaproteobacteria</taxon>
        <taxon>Acetobacterales</taxon>
        <taxon>Acetobacteraceae</taxon>
        <taxon>Gluconacetobacter</taxon>
    </lineage>
</organism>
<dbReference type="HAMAP" id="MF_00073">
    <property type="entry name" value="NusB"/>
    <property type="match status" value="1"/>
</dbReference>
<gene>
    <name evidence="6 9" type="primary">nusB</name>
    <name evidence="9" type="ORF">HLH27_05115</name>
</gene>
<name>A0A7W4PNL2_9PROT</name>
<dbReference type="GO" id="GO:0006353">
    <property type="term" value="P:DNA-templated transcription termination"/>
    <property type="evidence" value="ECO:0007669"/>
    <property type="project" value="UniProtKB-UniRule"/>
</dbReference>
<dbReference type="InterPro" id="IPR011605">
    <property type="entry name" value="NusB_fam"/>
</dbReference>
<keyword evidence="5 6" id="KW-0804">Transcription</keyword>
<dbReference type="Gene3D" id="1.10.940.10">
    <property type="entry name" value="NusB-like"/>
    <property type="match status" value="1"/>
</dbReference>
<dbReference type="InterPro" id="IPR006027">
    <property type="entry name" value="NusB_RsmB_TIM44"/>
</dbReference>
<dbReference type="Pfam" id="PF01029">
    <property type="entry name" value="NusB"/>
    <property type="match status" value="1"/>
</dbReference>
<keyword evidence="4 6" id="KW-0805">Transcription regulation</keyword>
<protein>
    <recommendedName>
        <fullName evidence="6">Transcription antitermination protein NusB</fullName>
    </recommendedName>
    <alternativeName>
        <fullName evidence="6">Antitermination factor NusB</fullName>
    </alternativeName>
</protein>
<evidence type="ECO:0000256" key="3">
    <source>
        <dbReference type="ARBA" id="ARBA00022884"/>
    </source>
</evidence>
<feature type="region of interest" description="Disordered" evidence="7">
    <location>
        <begin position="166"/>
        <end position="199"/>
    </location>
</feature>
<evidence type="ECO:0000256" key="2">
    <source>
        <dbReference type="ARBA" id="ARBA00022814"/>
    </source>
</evidence>
<evidence type="ECO:0000256" key="6">
    <source>
        <dbReference type="HAMAP-Rule" id="MF_00073"/>
    </source>
</evidence>
<evidence type="ECO:0000256" key="1">
    <source>
        <dbReference type="ARBA" id="ARBA00005952"/>
    </source>
</evidence>
<evidence type="ECO:0000256" key="5">
    <source>
        <dbReference type="ARBA" id="ARBA00023163"/>
    </source>
</evidence>
<dbReference type="RefSeq" id="WP_182948393.1">
    <property type="nucleotide sequence ID" value="NZ_JABEQK010000003.1"/>
</dbReference>
<evidence type="ECO:0000259" key="8">
    <source>
        <dbReference type="Pfam" id="PF01029"/>
    </source>
</evidence>
<reference evidence="9 10" key="1">
    <citation type="submission" date="2020-04" db="EMBL/GenBank/DDBJ databases">
        <title>Description of novel Gluconacetobacter.</title>
        <authorList>
            <person name="Sombolestani A."/>
        </authorList>
    </citation>
    <scope>NUCLEOTIDE SEQUENCE [LARGE SCALE GENOMIC DNA]</scope>
    <source>
        <strain evidence="9 10">LMG 27800</strain>
    </source>
</reference>
<dbReference type="NCBIfam" id="TIGR01951">
    <property type="entry name" value="nusB"/>
    <property type="match status" value="1"/>
</dbReference>
<dbReference type="AlphaFoldDB" id="A0A7W4PNL2"/>
<comment type="similarity">
    <text evidence="1 6">Belongs to the NusB family.</text>
</comment>
<dbReference type="GO" id="GO:0005829">
    <property type="term" value="C:cytosol"/>
    <property type="evidence" value="ECO:0007669"/>
    <property type="project" value="TreeGrafter"/>
</dbReference>
<evidence type="ECO:0000256" key="7">
    <source>
        <dbReference type="SAM" id="MobiDB-lite"/>
    </source>
</evidence>
<dbReference type="GO" id="GO:0003723">
    <property type="term" value="F:RNA binding"/>
    <property type="evidence" value="ECO:0007669"/>
    <property type="project" value="UniProtKB-UniRule"/>
</dbReference>
<evidence type="ECO:0000313" key="10">
    <source>
        <dbReference type="Proteomes" id="UP000540556"/>
    </source>
</evidence>
<evidence type="ECO:0000313" key="9">
    <source>
        <dbReference type="EMBL" id="MBB2204400.1"/>
    </source>
</evidence>
<dbReference type="Proteomes" id="UP000540556">
    <property type="component" value="Unassembled WGS sequence"/>
</dbReference>
<dbReference type="GO" id="GO:0031564">
    <property type="term" value="P:transcription antitermination"/>
    <property type="evidence" value="ECO:0007669"/>
    <property type="project" value="UniProtKB-KW"/>
</dbReference>
<dbReference type="PANTHER" id="PTHR11078">
    <property type="entry name" value="N UTILIZATION SUBSTANCE PROTEIN B-RELATED"/>
    <property type="match status" value="1"/>
</dbReference>
<dbReference type="PANTHER" id="PTHR11078:SF3">
    <property type="entry name" value="ANTITERMINATION NUSB DOMAIN-CONTAINING PROTEIN"/>
    <property type="match status" value="1"/>
</dbReference>
<evidence type="ECO:0000256" key="4">
    <source>
        <dbReference type="ARBA" id="ARBA00023015"/>
    </source>
</evidence>
<dbReference type="SUPFAM" id="SSF48013">
    <property type="entry name" value="NusB-like"/>
    <property type="match status" value="1"/>
</dbReference>
<keyword evidence="10" id="KW-1185">Reference proteome</keyword>
<dbReference type="EMBL" id="JABEQK010000003">
    <property type="protein sequence ID" value="MBB2204400.1"/>
    <property type="molecule type" value="Genomic_DNA"/>
</dbReference>
<comment type="function">
    <text evidence="6">Involved in transcription antitermination. Required for transcription of ribosomal RNA (rRNA) genes. Binds specifically to the boxA antiterminator sequence of the ribosomal RNA (rrn) operons.</text>
</comment>
<feature type="domain" description="NusB/RsmB/TIM44" evidence="8">
    <location>
        <begin position="19"/>
        <end position="161"/>
    </location>
</feature>